<sequence>MATSQHEGHANQLDLLIRAGNVSLL</sequence>
<dbReference type="KEGG" id="tng:GSTEN00003177G001"/>
<reference evidence="1" key="2">
    <citation type="submission" date="2004-02" db="EMBL/GenBank/DDBJ databases">
        <authorList>
            <consortium name="Genoscope"/>
            <consortium name="Whitehead Institute Centre for Genome Research"/>
        </authorList>
    </citation>
    <scope>NUCLEOTIDE SEQUENCE</scope>
</reference>
<protein>
    <submittedName>
        <fullName evidence="1">(spotted green pufferfish) hypothetical protein</fullName>
    </submittedName>
</protein>
<dbReference type="AlphaFoldDB" id="Q4TCR8"/>
<comment type="caution">
    <text evidence="1">The sequence shown here is derived from an EMBL/GenBank/DDBJ whole genome shotgun (WGS) entry which is preliminary data.</text>
</comment>
<name>Q4TCR8_TETNG</name>
<reference evidence="1" key="1">
    <citation type="journal article" date="2004" name="Nature">
        <title>Genome duplication in the teleost fish Tetraodon nigroviridis reveals the early vertebrate proto-karyotype.</title>
        <authorList>
            <person name="Jaillon O."/>
            <person name="Aury J.-M."/>
            <person name="Brunet F."/>
            <person name="Petit J.-L."/>
            <person name="Stange-Thomann N."/>
            <person name="Mauceli E."/>
            <person name="Bouneau L."/>
            <person name="Fischer C."/>
            <person name="Ozouf-Costaz C."/>
            <person name="Bernot A."/>
            <person name="Nicaud S."/>
            <person name="Jaffe D."/>
            <person name="Fisher S."/>
            <person name="Lutfalla G."/>
            <person name="Dossat C."/>
            <person name="Segurens B."/>
            <person name="Dasilva C."/>
            <person name="Salanoubat M."/>
            <person name="Levy M."/>
            <person name="Boudet N."/>
            <person name="Castellano S."/>
            <person name="Anthouard V."/>
            <person name="Jubin C."/>
            <person name="Castelli V."/>
            <person name="Katinka M."/>
            <person name="Vacherie B."/>
            <person name="Biemont C."/>
            <person name="Skalli Z."/>
            <person name="Cattolico L."/>
            <person name="Poulain J."/>
            <person name="De Berardinis V."/>
            <person name="Cruaud C."/>
            <person name="Duprat S."/>
            <person name="Brottier P."/>
            <person name="Coutanceau J.-P."/>
            <person name="Gouzy J."/>
            <person name="Parra G."/>
            <person name="Lardier G."/>
            <person name="Chapple C."/>
            <person name="McKernan K.J."/>
            <person name="McEwan P."/>
            <person name="Bosak S."/>
            <person name="Kellis M."/>
            <person name="Volff J.-N."/>
            <person name="Guigo R."/>
            <person name="Zody M.C."/>
            <person name="Mesirov J."/>
            <person name="Lindblad-Toh K."/>
            <person name="Birren B."/>
            <person name="Nusbaum C."/>
            <person name="Kahn D."/>
            <person name="Robinson-Rechavi M."/>
            <person name="Laudet V."/>
            <person name="Schachter V."/>
            <person name="Quetier F."/>
            <person name="Saurin W."/>
            <person name="Scarpelli C."/>
            <person name="Wincker P."/>
            <person name="Lander E.S."/>
            <person name="Weissenbach J."/>
            <person name="Roest Crollius H."/>
        </authorList>
    </citation>
    <scope>NUCLEOTIDE SEQUENCE [LARGE SCALE GENOMIC DNA]</scope>
</reference>
<feature type="non-terminal residue" evidence="1">
    <location>
        <position position="25"/>
    </location>
</feature>
<accession>Q4TCR8</accession>
<proteinExistence type="predicted"/>
<organism evidence="1">
    <name type="scientific">Tetraodon nigroviridis</name>
    <name type="common">Spotted green pufferfish</name>
    <name type="synonym">Chelonodon nigroviridis</name>
    <dbReference type="NCBI Taxonomy" id="99883"/>
    <lineage>
        <taxon>Eukaryota</taxon>
        <taxon>Metazoa</taxon>
        <taxon>Chordata</taxon>
        <taxon>Craniata</taxon>
        <taxon>Vertebrata</taxon>
        <taxon>Euteleostomi</taxon>
        <taxon>Actinopterygii</taxon>
        <taxon>Neopterygii</taxon>
        <taxon>Teleostei</taxon>
        <taxon>Neoteleostei</taxon>
        <taxon>Acanthomorphata</taxon>
        <taxon>Eupercaria</taxon>
        <taxon>Tetraodontiformes</taxon>
        <taxon>Tetradontoidea</taxon>
        <taxon>Tetraodontidae</taxon>
        <taxon>Tetraodon</taxon>
    </lineage>
</organism>
<evidence type="ECO:0000313" key="1">
    <source>
        <dbReference type="EMBL" id="CAF89314.1"/>
    </source>
</evidence>
<gene>
    <name evidence="1" type="ORF">GSTENG00003177001</name>
</gene>
<dbReference type="EMBL" id="CAAE01006749">
    <property type="protein sequence ID" value="CAF89314.1"/>
    <property type="molecule type" value="Genomic_DNA"/>
</dbReference>